<dbReference type="PANTHER" id="PTHR34355">
    <property type="entry name" value="JOSEPHIN-LIKE PROTEIN"/>
    <property type="match status" value="1"/>
</dbReference>
<protein>
    <recommendedName>
        <fullName evidence="3">Josephin-like protein</fullName>
    </recommendedName>
</protein>
<proteinExistence type="predicted"/>
<dbReference type="EMBL" id="JBBPBM010000053">
    <property type="protein sequence ID" value="KAK8518130.1"/>
    <property type="molecule type" value="Genomic_DNA"/>
</dbReference>
<dbReference type="Proteomes" id="UP001472677">
    <property type="component" value="Unassembled WGS sequence"/>
</dbReference>
<comment type="caution">
    <text evidence="1">The sequence shown here is derived from an EMBL/GenBank/DDBJ whole genome shotgun (WGS) entry which is preliminary data.</text>
</comment>
<reference evidence="1 2" key="1">
    <citation type="journal article" date="2024" name="G3 (Bethesda)">
        <title>Genome assembly of Hibiscus sabdariffa L. provides insights into metabolisms of medicinal natural products.</title>
        <authorList>
            <person name="Kim T."/>
        </authorList>
    </citation>
    <scope>NUCLEOTIDE SEQUENCE [LARGE SCALE GENOMIC DNA]</scope>
    <source>
        <strain evidence="1">TK-2024</strain>
        <tissue evidence="1">Old leaves</tissue>
    </source>
</reference>
<gene>
    <name evidence="1" type="ORF">V6N12_017288</name>
</gene>
<keyword evidence="2" id="KW-1185">Reference proteome</keyword>
<name>A0ABR2CF22_9ROSI</name>
<organism evidence="1 2">
    <name type="scientific">Hibiscus sabdariffa</name>
    <name type="common">roselle</name>
    <dbReference type="NCBI Taxonomy" id="183260"/>
    <lineage>
        <taxon>Eukaryota</taxon>
        <taxon>Viridiplantae</taxon>
        <taxon>Streptophyta</taxon>
        <taxon>Embryophyta</taxon>
        <taxon>Tracheophyta</taxon>
        <taxon>Spermatophyta</taxon>
        <taxon>Magnoliopsida</taxon>
        <taxon>eudicotyledons</taxon>
        <taxon>Gunneridae</taxon>
        <taxon>Pentapetalae</taxon>
        <taxon>rosids</taxon>
        <taxon>malvids</taxon>
        <taxon>Malvales</taxon>
        <taxon>Malvaceae</taxon>
        <taxon>Malvoideae</taxon>
        <taxon>Hibiscus</taxon>
    </lineage>
</organism>
<dbReference type="PANTHER" id="PTHR34355:SF1">
    <property type="entry name" value="JOSEPHIN-LIKE PROTEIN"/>
    <property type="match status" value="1"/>
</dbReference>
<sequence length="136" mass="15054">MSRILSKRVSFSPDVGERPTMFLKHGGRGMTTRGNKRRVVVGFFTFRVVEGSSFSPASFLRHVGAKVASALRFVSVRGNSSSRKVSASKLSRSRSLAESVESHRAEAIEDCIEFLNSSSSLSRTNSSRIQRRSRMP</sequence>
<evidence type="ECO:0008006" key="3">
    <source>
        <dbReference type="Google" id="ProtNLM"/>
    </source>
</evidence>
<accession>A0ABR2CF22</accession>
<evidence type="ECO:0000313" key="1">
    <source>
        <dbReference type="EMBL" id="KAK8518130.1"/>
    </source>
</evidence>
<evidence type="ECO:0000313" key="2">
    <source>
        <dbReference type="Proteomes" id="UP001472677"/>
    </source>
</evidence>